<accession>A0ACD5WZU6</accession>
<name>A0ACD5WZU6_AVESA</name>
<keyword evidence="2" id="KW-1185">Reference proteome</keyword>
<sequence length="215" mass="23753">MAAAGNVEMGNHQSAAAAAAYPPLPAARDRPAMNQQHLGAQGPNTWVGNDANTLLVVATLITTLTYQLGTNIPGGYWQDTKLQDGRELYRAGDPIMRDLHRPRYWLFMGASWVGFASSMVMTLSLLVRMAVESRHVRWSFAVAYSSLVLTFVVSQPKTHLSIDIIVWAGVLAFLWLIISFRPEHRARIANVLCCNHANELTDLHHVPVEPTRAIA</sequence>
<evidence type="ECO:0000313" key="2">
    <source>
        <dbReference type="Proteomes" id="UP001732700"/>
    </source>
</evidence>
<dbReference type="EnsemblPlants" id="AVESA.00010b.r2.4CG1326720.1">
    <property type="protein sequence ID" value="AVESA.00010b.r2.4CG1326720.1.CDS"/>
    <property type="gene ID" value="AVESA.00010b.r2.4CG1326720"/>
</dbReference>
<evidence type="ECO:0000313" key="1">
    <source>
        <dbReference type="EnsemblPlants" id="AVESA.00010b.r2.4CG1326720.1.CDS"/>
    </source>
</evidence>
<organism evidence="1 2">
    <name type="scientific">Avena sativa</name>
    <name type="common">Oat</name>
    <dbReference type="NCBI Taxonomy" id="4498"/>
    <lineage>
        <taxon>Eukaryota</taxon>
        <taxon>Viridiplantae</taxon>
        <taxon>Streptophyta</taxon>
        <taxon>Embryophyta</taxon>
        <taxon>Tracheophyta</taxon>
        <taxon>Spermatophyta</taxon>
        <taxon>Magnoliopsida</taxon>
        <taxon>Liliopsida</taxon>
        <taxon>Poales</taxon>
        <taxon>Poaceae</taxon>
        <taxon>BOP clade</taxon>
        <taxon>Pooideae</taxon>
        <taxon>Poodae</taxon>
        <taxon>Poeae</taxon>
        <taxon>Poeae Chloroplast Group 1 (Aveneae type)</taxon>
        <taxon>Aveninae</taxon>
        <taxon>Avena</taxon>
    </lineage>
</organism>
<protein>
    <submittedName>
        <fullName evidence="1">Uncharacterized protein</fullName>
    </submittedName>
</protein>
<dbReference type="Proteomes" id="UP001732700">
    <property type="component" value="Chromosome 4C"/>
</dbReference>
<proteinExistence type="predicted"/>
<reference evidence="1" key="2">
    <citation type="submission" date="2025-09" db="UniProtKB">
        <authorList>
            <consortium name="EnsemblPlants"/>
        </authorList>
    </citation>
    <scope>IDENTIFICATION</scope>
</reference>
<reference evidence="1" key="1">
    <citation type="submission" date="2021-05" db="EMBL/GenBank/DDBJ databases">
        <authorList>
            <person name="Scholz U."/>
            <person name="Mascher M."/>
            <person name="Fiebig A."/>
        </authorList>
    </citation>
    <scope>NUCLEOTIDE SEQUENCE [LARGE SCALE GENOMIC DNA]</scope>
</reference>